<dbReference type="AlphaFoldDB" id="A0A9X1JPA5"/>
<dbReference type="InterPro" id="IPR054542">
    <property type="entry name" value="Cys_met_metab_PP"/>
</dbReference>
<dbReference type="CDD" id="cd00614">
    <property type="entry name" value="CGS_like"/>
    <property type="match status" value="1"/>
</dbReference>
<dbReference type="PANTHER" id="PTHR11808">
    <property type="entry name" value="TRANS-SULFURATION ENZYME FAMILY MEMBER"/>
    <property type="match status" value="1"/>
</dbReference>
<keyword evidence="5" id="KW-1185">Reference proteome</keyword>
<protein>
    <submittedName>
        <fullName evidence="4">Aminotransferase class I/II-fold pyridoxal phosphate-dependent enzyme</fullName>
    </submittedName>
</protein>
<evidence type="ECO:0000256" key="2">
    <source>
        <dbReference type="ARBA" id="ARBA00022898"/>
    </source>
</evidence>
<dbReference type="GO" id="GO:0016846">
    <property type="term" value="F:carbon-sulfur lyase activity"/>
    <property type="evidence" value="ECO:0007669"/>
    <property type="project" value="TreeGrafter"/>
</dbReference>
<dbReference type="FunFam" id="3.90.1150.10:FF:000033">
    <property type="entry name" value="Cystathionine gamma-synthase"/>
    <property type="match status" value="1"/>
</dbReference>
<dbReference type="GO" id="GO:0008483">
    <property type="term" value="F:transaminase activity"/>
    <property type="evidence" value="ECO:0007669"/>
    <property type="project" value="UniProtKB-KW"/>
</dbReference>
<keyword evidence="4" id="KW-0032">Aminotransferase</keyword>
<sequence>MPKPHLGLNTTCAHVGEIKDKQFKGAVSPIYLSSSYEFLDVDVKRYPRYFNTPNQEYLSKKIAALEHTEAAMIFGSGMAAISHMFFAFLQKGDHLVVQNTLYGGTVNFIKEEFPKYGIEYTFTNGHTLKDFEAVIQKNTRLIHIESPSNPLLTITDIKAIAKLGKSKNILTSIDNTFASPVNQNPIDLGIDMVMHSATKYFGGHSDICAGAIASSKEHIERIWNVSKNLGGSLSDMTVWMLERSMKTLGLRVKAQTKNAMKLAKWLNKHPKISRVYYPGLKSHPEYKLAKSQMKGFGAMLSFELIDDLDSQQFQNELKLIKSSMSLAGIESTVLSPHLTSHALLSPEERNKVGISNQLIRFSVGIEEVKDLKRDINQAIAALK</sequence>
<comment type="similarity">
    <text evidence="3">Belongs to the trans-sulfuration enzymes family.</text>
</comment>
<dbReference type="FunFam" id="3.40.640.10:FF:000046">
    <property type="entry name" value="Cystathionine gamma-lyase"/>
    <property type="match status" value="1"/>
</dbReference>
<comment type="cofactor">
    <cofactor evidence="1 3">
        <name>pyridoxal 5'-phosphate</name>
        <dbReference type="ChEBI" id="CHEBI:597326"/>
    </cofactor>
</comment>
<dbReference type="GO" id="GO:0009086">
    <property type="term" value="P:methionine biosynthetic process"/>
    <property type="evidence" value="ECO:0007669"/>
    <property type="project" value="UniProtKB-ARBA"/>
</dbReference>
<dbReference type="PANTHER" id="PTHR11808:SF80">
    <property type="entry name" value="CYSTATHIONINE GAMMA-LYASE"/>
    <property type="match status" value="1"/>
</dbReference>
<accession>A0A9X1JPA5</accession>
<dbReference type="Pfam" id="PF01053">
    <property type="entry name" value="Cys_Met_Meta_PP"/>
    <property type="match status" value="1"/>
</dbReference>
<name>A0A9X1JPA5_9FLAO</name>
<reference evidence="4" key="1">
    <citation type="submission" date="2021-04" db="EMBL/GenBank/DDBJ databases">
        <authorList>
            <person name="Pira H."/>
            <person name="Risdian C."/>
            <person name="Wink J."/>
        </authorList>
    </citation>
    <scope>NUCLEOTIDE SEQUENCE</scope>
    <source>
        <strain evidence="4">WHY3</strain>
    </source>
</reference>
<organism evidence="4 5">
    <name type="scientific">Winogradskyella luteola</name>
    <dbReference type="NCBI Taxonomy" id="2828330"/>
    <lineage>
        <taxon>Bacteria</taxon>
        <taxon>Pseudomonadati</taxon>
        <taxon>Bacteroidota</taxon>
        <taxon>Flavobacteriia</taxon>
        <taxon>Flavobacteriales</taxon>
        <taxon>Flavobacteriaceae</taxon>
        <taxon>Winogradskyella</taxon>
    </lineage>
</organism>
<dbReference type="RefSeq" id="WP_218544238.1">
    <property type="nucleotide sequence ID" value="NZ_JAGSPD010000001.1"/>
</dbReference>
<evidence type="ECO:0000313" key="4">
    <source>
        <dbReference type="EMBL" id="MBV7267683.1"/>
    </source>
</evidence>
<keyword evidence="2 3" id="KW-0663">Pyridoxal phosphate</keyword>
<dbReference type="GO" id="GO:0030170">
    <property type="term" value="F:pyridoxal phosphate binding"/>
    <property type="evidence" value="ECO:0007669"/>
    <property type="project" value="InterPro"/>
</dbReference>
<comment type="caution">
    <text evidence="4">The sequence shown here is derived from an EMBL/GenBank/DDBJ whole genome shotgun (WGS) entry which is preliminary data.</text>
</comment>
<evidence type="ECO:0000313" key="5">
    <source>
        <dbReference type="Proteomes" id="UP001138894"/>
    </source>
</evidence>
<gene>
    <name evidence="4" type="ORF">KCG49_00595</name>
</gene>
<proteinExistence type="inferred from homology"/>
<dbReference type="GO" id="GO:0005737">
    <property type="term" value="C:cytoplasm"/>
    <property type="evidence" value="ECO:0007669"/>
    <property type="project" value="TreeGrafter"/>
</dbReference>
<dbReference type="Proteomes" id="UP001138894">
    <property type="component" value="Unassembled WGS sequence"/>
</dbReference>
<evidence type="ECO:0000256" key="1">
    <source>
        <dbReference type="ARBA" id="ARBA00001933"/>
    </source>
</evidence>
<dbReference type="PIRSF" id="PIRSF001434">
    <property type="entry name" value="CGS"/>
    <property type="match status" value="1"/>
</dbReference>
<dbReference type="EMBL" id="JAGSPD010000001">
    <property type="protein sequence ID" value="MBV7267683.1"/>
    <property type="molecule type" value="Genomic_DNA"/>
</dbReference>
<evidence type="ECO:0000256" key="3">
    <source>
        <dbReference type="RuleBase" id="RU362118"/>
    </source>
</evidence>
<keyword evidence="4" id="KW-0808">Transferase</keyword>
<dbReference type="GO" id="GO:0019346">
    <property type="term" value="P:transsulfuration"/>
    <property type="evidence" value="ECO:0007669"/>
    <property type="project" value="InterPro"/>
</dbReference>
<dbReference type="PROSITE" id="PS00868">
    <property type="entry name" value="CYS_MET_METAB_PP"/>
    <property type="match status" value="1"/>
</dbReference>
<dbReference type="InterPro" id="IPR000277">
    <property type="entry name" value="Cys/Met-Metab_PyrdxlP-dep_enz"/>
</dbReference>